<dbReference type="AlphaFoldDB" id="A0A1E5W7I1"/>
<comment type="caution">
    <text evidence="2">The sequence shown here is derived from an EMBL/GenBank/DDBJ whole genome shotgun (WGS) entry which is preliminary data.</text>
</comment>
<reference evidence="2 3" key="1">
    <citation type="submission" date="2016-09" db="EMBL/GenBank/DDBJ databases">
        <title>The draft genome of Dichanthelium oligosanthes: A C3 panicoid grass species.</title>
        <authorList>
            <person name="Studer A.J."/>
            <person name="Schnable J.C."/>
            <person name="Brutnell T.P."/>
        </authorList>
    </citation>
    <scope>NUCLEOTIDE SEQUENCE [LARGE SCALE GENOMIC DNA]</scope>
    <source>
        <strain evidence="3">cv. Kellogg 1175</strain>
        <tissue evidence="2">Leaf</tissue>
    </source>
</reference>
<organism evidence="2 3">
    <name type="scientific">Dichanthelium oligosanthes</name>
    <dbReference type="NCBI Taxonomy" id="888268"/>
    <lineage>
        <taxon>Eukaryota</taxon>
        <taxon>Viridiplantae</taxon>
        <taxon>Streptophyta</taxon>
        <taxon>Embryophyta</taxon>
        <taxon>Tracheophyta</taxon>
        <taxon>Spermatophyta</taxon>
        <taxon>Magnoliopsida</taxon>
        <taxon>Liliopsida</taxon>
        <taxon>Poales</taxon>
        <taxon>Poaceae</taxon>
        <taxon>PACMAD clade</taxon>
        <taxon>Panicoideae</taxon>
        <taxon>Panicodae</taxon>
        <taxon>Paniceae</taxon>
        <taxon>Dichantheliinae</taxon>
        <taxon>Dichanthelium</taxon>
    </lineage>
</organism>
<evidence type="ECO:0000313" key="3">
    <source>
        <dbReference type="Proteomes" id="UP000095767"/>
    </source>
</evidence>
<dbReference type="EMBL" id="LWDX02019632">
    <property type="protein sequence ID" value="OEL33200.1"/>
    <property type="molecule type" value="Genomic_DNA"/>
</dbReference>
<gene>
    <name evidence="2" type="ORF">BAE44_0005781</name>
</gene>
<keyword evidence="3" id="KW-1185">Reference proteome</keyword>
<evidence type="ECO:0000256" key="1">
    <source>
        <dbReference type="SAM" id="MobiDB-lite"/>
    </source>
</evidence>
<name>A0A1E5W7I1_9POAL</name>
<sequence>MKRKRGSHASSKKKHGHGHSHSKGGGAAVTLSTMEQDNYLCELLSEKREASHRWRRSSARPGVWQPQLERIAEEPSN</sequence>
<accession>A0A1E5W7I1</accession>
<proteinExistence type="predicted"/>
<evidence type="ECO:0000313" key="2">
    <source>
        <dbReference type="EMBL" id="OEL33200.1"/>
    </source>
</evidence>
<protein>
    <submittedName>
        <fullName evidence="2">Uncharacterized protein</fullName>
    </submittedName>
</protein>
<feature type="region of interest" description="Disordered" evidence="1">
    <location>
        <begin position="49"/>
        <end position="77"/>
    </location>
</feature>
<feature type="region of interest" description="Disordered" evidence="1">
    <location>
        <begin position="1"/>
        <end position="31"/>
    </location>
</feature>
<feature type="compositionally biased region" description="Basic residues" evidence="1">
    <location>
        <begin position="1"/>
        <end position="22"/>
    </location>
</feature>
<dbReference type="Proteomes" id="UP000095767">
    <property type="component" value="Unassembled WGS sequence"/>
</dbReference>